<name>A0ACB8T6B2_9AGAM</name>
<reference evidence="1" key="2">
    <citation type="journal article" date="2022" name="New Phytol.">
        <title>Evolutionary transition to the ectomycorrhizal habit in the genomes of a hyperdiverse lineage of mushroom-forming fungi.</title>
        <authorList>
            <person name="Looney B."/>
            <person name="Miyauchi S."/>
            <person name="Morin E."/>
            <person name="Drula E."/>
            <person name="Courty P.E."/>
            <person name="Kohler A."/>
            <person name="Kuo A."/>
            <person name="LaButti K."/>
            <person name="Pangilinan J."/>
            <person name="Lipzen A."/>
            <person name="Riley R."/>
            <person name="Andreopoulos W."/>
            <person name="He G."/>
            <person name="Johnson J."/>
            <person name="Nolan M."/>
            <person name="Tritt A."/>
            <person name="Barry K.W."/>
            <person name="Grigoriev I.V."/>
            <person name="Nagy L.G."/>
            <person name="Hibbett D."/>
            <person name="Henrissat B."/>
            <person name="Matheny P.B."/>
            <person name="Labbe J."/>
            <person name="Martin F.M."/>
        </authorList>
    </citation>
    <scope>NUCLEOTIDE SEQUENCE</scope>
    <source>
        <strain evidence="1">HHB10654</strain>
    </source>
</reference>
<accession>A0ACB8T6B2</accession>
<dbReference type="Proteomes" id="UP000814140">
    <property type="component" value="Unassembled WGS sequence"/>
</dbReference>
<sequence length="545" mass="60548">MSSKECARVVTDSACYPHSASENHSSASNDAIQYTQNTQPSDLQSVASAVGALHGSHVYPLYSGSRLPPEILSYIFENVKHDEPVWGSVRWAVSTASSPPPILQRLGWIKVSHVCRHWRQTALDNPLLWQDISFCLGTHWTEEQLSRSIAVPINVTLSNSDMLTWEIQCVAEHTARTKELVIKCDGMYPASLATLVQSSAPVLEKLVWDLHHELDEESMTQAPWLCLDQTPRLRELTFMNTVRLPSSVDSTVYANLTHLHIRNTLVHSANFDQGELLSVLAKLPHLESLVLVKCVPKVPPAAKHATVALPRLSHLVAIGLVNSCASLMQHLQVPTSTLDVSFGLKWHGSPRSMNALQTLLAHQADFAIPLHTVAVLWARYPTKLFAWRRRTMVAGGLPPSDLRLHVRDYSLRNDLDPIPPSLPLHAVRTLHVIYKNGYPRSIWPRLHAHFAHVEHIVVRVEVPEMEASVMESLREALICLPQQGPVPEADQTLPFPRLAGLTLTLASPLHPDFLYALKTARQQAGCPLEITVRPPSVPAAHVSFT</sequence>
<keyword evidence="2" id="KW-1185">Reference proteome</keyword>
<protein>
    <submittedName>
        <fullName evidence="1">Uncharacterized protein</fullName>
    </submittedName>
</protein>
<dbReference type="EMBL" id="MU277202">
    <property type="protein sequence ID" value="KAI0063668.1"/>
    <property type="molecule type" value="Genomic_DNA"/>
</dbReference>
<organism evidence="1 2">
    <name type="scientific">Artomyces pyxidatus</name>
    <dbReference type="NCBI Taxonomy" id="48021"/>
    <lineage>
        <taxon>Eukaryota</taxon>
        <taxon>Fungi</taxon>
        <taxon>Dikarya</taxon>
        <taxon>Basidiomycota</taxon>
        <taxon>Agaricomycotina</taxon>
        <taxon>Agaricomycetes</taxon>
        <taxon>Russulales</taxon>
        <taxon>Auriscalpiaceae</taxon>
        <taxon>Artomyces</taxon>
    </lineage>
</organism>
<evidence type="ECO:0000313" key="2">
    <source>
        <dbReference type="Proteomes" id="UP000814140"/>
    </source>
</evidence>
<reference evidence="1" key="1">
    <citation type="submission" date="2021-03" db="EMBL/GenBank/DDBJ databases">
        <authorList>
            <consortium name="DOE Joint Genome Institute"/>
            <person name="Ahrendt S."/>
            <person name="Looney B.P."/>
            <person name="Miyauchi S."/>
            <person name="Morin E."/>
            <person name="Drula E."/>
            <person name="Courty P.E."/>
            <person name="Chicoki N."/>
            <person name="Fauchery L."/>
            <person name="Kohler A."/>
            <person name="Kuo A."/>
            <person name="Labutti K."/>
            <person name="Pangilinan J."/>
            <person name="Lipzen A."/>
            <person name="Riley R."/>
            <person name="Andreopoulos W."/>
            <person name="He G."/>
            <person name="Johnson J."/>
            <person name="Barry K.W."/>
            <person name="Grigoriev I.V."/>
            <person name="Nagy L."/>
            <person name="Hibbett D."/>
            <person name="Henrissat B."/>
            <person name="Matheny P.B."/>
            <person name="Labbe J."/>
            <person name="Martin F."/>
        </authorList>
    </citation>
    <scope>NUCLEOTIDE SEQUENCE</scope>
    <source>
        <strain evidence="1">HHB10654</strain>
    </source>
</reference>
<comment type="caution">
    <text evidence="1">The sequence shown here is derived from an EMBL/GenBank/DDBJ whole genome shotgun (WGS) entry which is preliminary data.</text>
</comment>
<evidence type="ECO:0000313" key="1">
    <source>
        <dbReference type="EMBL" id="KAI0063668.1"/>
    </source>
</evidence>
<gene>
    <name evidence="1" type="ORF">BV25DRAFT_1915143</name>
</gene>
<proteinExistence type="predicted"/>